<dbReference type="PROSITE" id="PS50137">
    <property type="entry name" value="DS_RBD"/>
    <property type="match status" value="1"/>
</dbReference>
<dbReference type="CDD" id="cd00593">
    <property type="entry name" value="RIBOc"/>
    <property type="match status" value="1"/>
</dbReference>
<keyword evidence="8" id="KW-0819">tRNA processing</keyword>
<keyword evidence="8" id="KW-0460">Magnesium</keyword>
<comment type="catalytic activity">
    <reaction evidence="1 8">
        <text>Endonucleolytic cleavage to 5'-phosphomonoester.</text>
        <dbReference type="EC" id="3.1.26.3"/>
    </reaction>
</comment>
<evidence type="ECO:0000256" key="2">
    <source>
        <dbReference type="ARBA" id="ARBA00010183"/>
    </source>
</evidence>
<protein>
    <recommendedName>
        <fullName evidence="8">Ribonuclease 3</fullName>
        <ecNumber evidence="8">3.1.26.3</ecNumber>
    </recommendedName>
    <alternativeName>
        <fullName evidence="8">Ribonuclease III</fullName>
        <shortName evidence="8">RNase III</shortName>
    </alternativeName>
</protein>
<evidence type="ECO:0000259" key="9">
    <source>
        <dbReference type="PROSITE" id="PS50137"/>
    </source>
</evidence>
<dbReference type="SMART" id="SM00358">
    <property type="entry name" value="DSRM"/>
    <property type="match status" value="1"/>
</dbReference>
<comment type="subunit">
    <text evidence="8">Homodimer.</text>
</comment>
<dbReference type="InterPro" id="IPR011907">
    <property type="entry name" value="RNase_III"/>
</dbReference>
<dbReference type="InterPro" id="IPR036389">
    <property type="entry name" value="RNase_III_sf"/>
</dbReference>
<evidence type="ECO:0000256" key="5">
    <source>
        <dbReference type="ARBA" id="ARBA00022759"/>
    </source>
</evidence>
<dbReference type="PROSITE" id="PS50142">
    <property type="entry name" value="RNASE_3_2"/>
    <property type="match status" value="1"/>
</dbReference>
<feature type="domain" description="DRBM" evidence="9">
    <location>
        <begin position="154"/>
        <end position="224"/>
    </location>
</feature>
<keyword evidence="6 8" id="KW-0378">Hydrolase</keyword>
<evidence type="ECO:0000313" key="11">
    <source>
        <dbReference type="EMBL" id="MFD2311687.1"/>
    </source>
</evidence>
<dbReference type="Gene3D" id="3.30.160.20">
    <property type="match status" value="1"/>
</dbReference>
<keyword evidence="3 8" id="KW-0507">mRNA processing</keyword>
<dbReference type="SUPFAM" id="SSF69065">
    <property type="entry name" value="RNase III domain-like"/>
    <property type="match status" value="1"/>
</dbReference>
<comment type="caution">
    <text evidence="11">The sequence shown here is derived from an EMBL/GenBank/DDBJ whole genome shotgun (WGS) entry which is preliminary data.</text>
</comment>
<dbReference type="EC" id="3.1.26.3" evidence="8"/>
<feature type="binding site" evidence="8">
    <location>
        <position position="117"/>
    </location>
    <ligand>
        <name>Mg(2+)</name>
        <dbReference type="ChEBI" id="CHEBI:18420"/>
    </ligand>
</feature>
<accession>A0ABW5EDZ8</accession>
<dbReference type="InterPro" id="IPR014720">
    <property type="entry name" value="dsRBD_dom"/>
</dbReference>
<comment type="subcellular location">
    <subcellularLocation>
        <location evidence="8">Cytoplasm</location>
    </subcellularLocation>
</comment>
<dbReference type="Pfam" id="PF00035">
    <property type="entry name" value="dsrm"/>
    <property type="match status" value="1"/>
</dbReference>
<dbReference type="Gene3D" id="1.10.1520.10">
    <property type="entry name" value="Ribonuclease III domain"/>
    <property type="match status" value="1"/>
</dbReference>
<keyword evidence="7 8" id="KW-0694">RNA-binding</keyword>
<dbReference type="SMART" id="SM00535">
    <property type="entry name" value="RIBOc"/>
    <property type="match status" value="1"/>
</dbReference>
<keyword evidence="12" id="KW-1185">Reference proteome</keyword>
<evidence type="ECO:0000313" key="12">
    <source>
        <dbReference type="Proteomes" id="UP001597425"/>
    </source>
</evidence>
<dbReference type="PANTHER" id="PTHR11207:SF0">
    <property type="entry name" value="RIBONUCLEASE 3"/>
    <property type="match status" value="1"/>
</dbReference>
<dbReference type="InterPro" id="IPR000999">
    <property type="entry name" value="RNase_III_dom"/>
</dbReference>
<feature type="active site" evidence="8">
    <location>
        <position position="45"/>
    </location>
</feature>
<reference evidence="12" key="1">
    <citation type="journal article" date="2019" name="Int. J. Syst. Evol. Microbiol.">
        <title>The Global Catalogue of Microorganisms (GCM) 10K type strain sequencing project: providing services to taxonomists for standard genome sequencing and annotation.</title>
        <authorList>
            <consortium name="The Broad Institute Genomics Platform"/>
            <consortium name="The Broad Institute Genome Sequencing Center for Infectious Disease"/>
            <person name="Wu L."/>
            <person name="Ma J."/>
        </authorList>
    </citation>
    <scope>NUCLEOTIDE SEQUENCE [LARGE SCALE GENOMIC DNA]</scope>
    <source>
        <strain evidence="12">KCTC 12848</strain>
    </source>
</reference>
<dbReference type="NCBIfam" id="TIGR02191">
    <property type="entry name" value="RNaseIII"/>
    <property type="match status" value="1"/>
</dbReference>
<keyword evidence="8" id="KW-0699">rRNA-binding</keyword>
<dbReference type="CDD" id="cd10845">
    <property type="entry name" value="DSRM_RNAse_III_family"/>
    <property type="match status" value="1"/>
</dbReference>
<evidence type="ECO:0000256" key="6">
    <source>
        <dbReference type="ARBA" id="ARBA00022801"/>
    </source>
</evidence>
<organism evidence="11 12">
    <name type="scientific">Microbulbifer halophilus</name>
    <dbReference type="NCBI Taxonomy" id="453963"/>
    <lineage>
        <taxon>Bacteria</taxon>
        <taxon>Pseudomonadati</taxon>
        <taxon>Pseudomonadota</taxon>
        <taxon>Gammaproteobacteria</taxon>
        <taxon>Cellvibrionales</taxon>
        <taxon>Microbulbiferaceae</taxon>
        <taxon>Microbulbifer</taxon>
    </lineage>
</organism>
<dbReference type="PANTHER" id="PTHR11207">
    <property type="entry name" value="RIBONUCLEASE III"/>
    <property type="match status" value="1"/>
</dbReference>
<dbReference type="HAMAP" id="MF_00104">
    <property type="entry name" value="RNase_III"/>
    <property type="match status" value="1"/>
</dbReference>
<dbReference type="Proteomes" id="UP001597425">
    <property type="component" value="Unassembled WGS sequence"/>
</dbReference>
<evidence type="ECO:0000256" key="3">
    <source>
        <dbReference type="ARBA" id="ARBA00022664"/>
    </source>
</evidence>
<evidence type="ECO:0000256" key="4">
    <source>
        <dbReference type="ARBA" id="ARBA00022722"/>
    </source>
</evidence>
<feature type="domain" description="RNase III" evidence="10">
    <location>
        <begin position="6"/>
        <end position="128"/>
    </location>
</feature>
<feature type="active site" evidence="8">
    <location>
        <position position="117"/>
    </location>
</feature>
<comment type="function">
    <text evidence="8">Digests double-stranded RNA. Involved in the processing of primary rRNA transcript to yield the immediate precursors to the large and small rRNAs (23S and 16S). Processes some mRNAs, and tRNAs when they are encoded in the rRNA operon. Processes pre-crRNA and tracrRNA of type II CRISPR loci if present in the organism.</text>
</comment>
<comment type="similarity">
    <text evidence="2">Belongs to the ribonuclease III family.</text>
</comment>
<gene>
    <name evidence="8 11" type="primary">rnc</name>
    <name evidence="11" type="ORF">ACFSKX_14765</name>
</gene>
<evidence type="ECO:0000259" key="10">
    <source>
        <dbReference type="PROSITE" id="PS50142"/>
    </source>
</evidence>
<dbReference type="Pfam" id="PF14622">
    <property type="entry name" value="Ribonucleas_3_3"/>
    <property type="match status" value="1"/>
</dbReference>
<dbReference type="RefSeq" id="WP_265721332.1">
    <property type="nucleotide sequence ID" value="NZ_JAPIVK010000010.1"/>
</dbReference>
<sequence length="227" mass="25047">MTDLLLDRLSQRLGHTFVRRELLELALTHRSHGSRNNERLEFLGDSILGFTIGAALFEQFPRGREGQLSRLRAQLVSGETLAELAREMELGDCLRLGEGEMKSGGFRRASILADAVEALIGAIYLDAGLEKARERVLDWFASRLQGLSLETAKDPKTRLQEWLQAKGRPLPEYRVVNIGGAEHAQNFVVECRVEGLHGPARGEAGSRRAAEKAAATEAYNRLTGLGV</sequence>
<name>A0ABW5EDZ8_9GAMM</name>
<dbReference type="PROSITE" id="PS00517">
    <property type="entry name" value="RNASE_3_1"/>
    <property type="match status" value="1"/>
</dbReference>
<evidence type="ECO:0000256" key="1">
    <source>
        <dbReference type="ARBA" id="ARBA00000109"/>
    </source>
</evidence>
<dbReference type="SUPFAM" id="SSF54768">
    <property type="entry name" value="dsRNA-binding domain-like"/>
    <property type="match status" value="1"/>
</dbReference>
<dbReference type="EMBL" id="JBHUJD010000021">
    <property type="protein sequence ID" value="MFD2311687.1"/>
    <property type="molecule type" value="Genomic_DNA"/>
</dbReference>
<comment type="cofactor">
    <cofactor evidence="8">
        <name>Mg(2+)</name>
        <dbReference type="ChEBI" id="CHEBI:18420"/>
    </cofactor>
</comment>
<feature type="binding site" evidence="8">
    <location>
        <position position="41"/>
    </location>
    <ligand>
        <name>Mg(2+)</name>
        <dbReference type="ChEBI" id="CHEBI:18420"/>
    </ligand>
</feature>
<keyword evidence="8" id="KW-0963">Cytoplasm</keyword>
<feature type="binding site" evidence="8">
    <location>
        <position position="114"/>
    </location>
    <ligand>
        <name>Mg(2+)</name>
        <dbReference type="ChEBI" id="CHEBI:18420"/>
    </ligand>
</feature>
<proteinExistence type="inferred from homology"/>
<evidence type="ECO:0000256" key="7">
    <source>
        <dbReference type="ARBA" id="ARBA00022884"/>
    </source>
</evidence>
<keyword evidence="8" id="KW-0479">Metal-binding</keyword>
<keyword evidence="4 8" id="KW-0540">Nuclease</keyword>
<keyword evidence="8" id="KW-0698">rRNA processing</keyword>
<evidence type="ECO:0000256" key="8">
    <source>
        <dbReference type="HAMAP-Rule" id="MF_00104"/>
    </source>
</evidence>
<keyword evidence="5 8" id="KW-0255">Endonuclease</keyword>
<dbReference type="GO" id="GO:0004525">
    <property type="term" value="F:ribonuclease III activity"/>
    <property type="evidence" value="ECO:0007669"/>
    <property type="project" value="UniProtKB-EC"/>
</dbReference>